<dbReference type="EMBL" id="MTBO01000014">
    <property type="protein sequence ID" value="OSI16691.1"/>
    <property type="molecule type" value="Genomic_DNA"/>
</dbReference>
<evidence type="ECO:0000313" key="4">
    <source>
        <dbReference type="Proteomes" id="UP000193118"/>
    </source>
</evidence>
<dbReference type="InterPro" id="IPR003675">
    <property type="entry name" value="Rce1/LyrA-like_dom"/>
</dbReference>
<accession>A0A1X3DAE8</accession>
<dbReference type="Proteomes" id="UP000193118">
    <property type="component" value="Unassembled WGS sequence"/>
</dbReference>
<sequence length="242" mass="27168">MSEFLFEFTINFADLIVLSLIFFGYATAASLYGYLGILQSGYAAPDYAALTFSDRDNYNSIIIELVLLAAAWLYLRLRRFDFKALDFSAGRRTLPLVVLLIVCAGLAADIYQYLHSIVLPHHYDFPQTAEAAAQAANHQWHLSLPLLAFSLLNGFYEELFFLGLVYAVPRKNLIYALPFSLLVRFAFHTYQGLAGAATVTVLGLVYILFRRKIKTLVPFMLAHSVFDLFGLGLSGLLWALWG</sequence>
<keyword evidence="1" id="KW-0472">Membrane</keyword>
<feature type="transmembrane region" description="Helical" evidence="1">
    <location>
        <begin position="221"/>
        <end position="241"/>
    </location>
</feature>
<evidence type="ECO:0000313" key="3">
    <source>
        <dbReference type="EMBL" id="OSI16691.1"/>
    </source>
</evidence>
<comment type="caution">
    <text evidence="3">The sequence shown here is derived from an EMBL/GenBank/DDBJ whole genome shotgun (WGS) entry which is preliminary data.</text>
</comment>
<dbReference type="STRING" id="194197.BWD09_06705"/>
<name>A0A1X3DAE8_9NEIS</name>
<protein>
    <recommendedName>
        <fullName evidence="2">CAAX prenyl protease 2/Lysostaphin resistance protein A-like domain-containing protein</fullName>
    </recommendedName>
</protein>
<feature type="transmembrane region" description="Helical" evidence="1">
    <location>
        <begin position="193"/>
        <end position="209"/>
    </location>
</feature>
<feature type="transmembrane region" description="Helical" evidence="1">
    <location>
        <begin position="57"/>
        <end position="75"/>
    </location>
</feature>
<keyword evidence="1" id="KW-0812">Transmembrane</keyword>
<feature type="transmembrane region" description="Helical" evidence="1">
    <location>
        <begin position="96"/>
        <end position="114"/>
    </location>
</feature>
<feature type="transmembrane region" description="Helical" evidence="1">
    <location>
        <begin position="12"/>
        <end position="37"/>
    </location>
</feature>
<keyword evidence="4" id="KW-1185">Reference proteome</keyword>
<reference evidence="4" key="1">
    <citation type="submission" date="2017-01" db="EMBL/GenBank/DDBJ databases">
        <authorList>
            <person name="Wolfgang W.J."/>
            <person name="Cole J."/>
            <person name="Wroblewski D."/>
            <person name="Mcginnis J."/>
            <person name="Musser K.A."/>
        </authorList>
    </citation>
    <scope>NUCLEOTIDE SEQUENCE [LARGE SCALE GENOMIC DNA]</scope>
    <source>
        <strain evidence="4">DSM 19151</strain>
    </source>
</reference>
<gene>
    <name evidence="3" type="ORF">BWD09_06705</name>
</gene>
<dbReference type="AlphaFoldDB" id="A0A1X3DAE8"/>
<proteinExistence type="predicted"/>
<dbReference type="GO" id="GO:0004175">
    <property type="term" value="F:endopeptidase activity"/>
    <property type="evidence" value="ECO:0007669"/>
    <property type="project" value="UniProtKB-ARBA"/>
</dbReference>
<feature type="transmembrane region" description="Helical" evidence="1">
    <location>
        <begin position="146"/>
        <end position="165"/>
    </location>
</feature>
<keyword evidence="1" id="KW-1133">Transmembrane helix</keyword>
<evidence type="ECO:0000259" key="2">
    <source>
        <dbReference type="Pfam" id="PF02517"/>
    </source>
</evidence>
<dbReference type="Pfam" id="PF02517">
    <property type="entry name" value="Rce1-like"/>
    <property type="match status" value="1"/>
</dbReference>
<evidence type="ECO:0000256" key="1">
    <source>
        <dbReference type="SAM" id="Phobius"/>
    </source>
</evidence>
<organism evidence="3 4">
    <name type="scientific">Neisseria dentiae</name>
    <dbReference type="NCBI Taxonomy" id="194197"/>
    <lineage>
        <taxon>Bacteria</taxon>
        <taxon>Pseudomonadati</taxon>
        <taxon>Pseudomonadota</taxon>
        <taxon>Betaproteobacteria</taxon>
        <taxon>Neisseriales</taxon>
        <taxon>Neisseriaceae</taxon>
        <taxon>Neisseria</taxon>
    </lineage>
</organism>
<dbReference type="GO" id="GO:0080120">
    <property type="term" value="P:CAAX-box protein maturation"/>
    <property type="evidence" value="ECO:0007669"/>
    <property type="project" value="UniProtKB-ARBA"/>
</dbReference>
<feature type="domain" description="CAAX prenyl protease 2/Lysostaphin resistance protein A-like" evidence="2">
    <location>
        <begin position="141"/>
        <end position="229"/>
    </location>
</feature>